<feature type="domain" description="DNA polymerase III delta N-terminal" evidence="9">
    <location>
        <begin position="4"/>
        <end position="116"/>
    </location>
</feature>
<dbReference type="Pfam" id="PF06144">
    <property type="entry name" value="DNA_pol3_delta"/>
    <property type="match status" value="1"/>
</dbReference>
<feature type="domain" description="DNA polymerase III delta subunit-like C-terminal" evidence="10">
    <location>
        <begin position="200"/>
        <end position="289"/>
    </location>
</feature>
<dbReference type="GO" id="GO:0006261">
    <property type="term" value="P:DNA-templated DNA replication"/>
    <property type="evidence" value="ECO:0007669"/>
    <property type="project" value="TreeGrafter"/>
</dbReference>
<keyword evidence="4" id="KW-0548">Nucleotidyltransferase</keyword>
<gene>
    <name evidence="11" type="ORF">A3C07_03885</name>
</gene>
<dbReference type="PANTHER" id="PTHR34388:SF1">
    <property type="entry name" value="DNA POLYMERASE III SUBUNIT DELTA"/>
    <property type="match status" value="1"/>
</dbReference>
<evidence type="ECO:0000259" key="10">
    <source>
        <dbReference type="Pfam" id="PF21694"/>
    </source>
</evidence>
<dbReference type="EC" id="2.7.7.7" evidence="1"/>
<dbReference type="GO" id="GO:0003677">
    <property type="term" value="F:DNA binding"/>
    <property type="evidence" value="ECO:0007669"/>
    <property type="project" value="InterPro"/>
</dbReference>
<dbReference type="GO" id="GO:0003887">
    <property type="term" value="F:DNA-directed DNA polymerase activity"/>
    <property type="evidence" value="ECO:0007669"/>
    <property type="project" value="UniProtKB-KW"/>
</dbReference>
<evidence type="ECO:0000256" key="8">
    <source>
        <dbReference type="ARBA" id="ARBA00049244"/>
    </source>
</evidence>
<dbReference type="InterPro" id="IPR027417">
    <property type="entry name" value="P-loop_NTPase"/>
</dbReference>
<dbReference type="GO" id="GO:0009360">
    <property type="term" value="C:DNA polymerase III complex"/>
    <property type="evidence" value="ECO:0007669"/>
    <property type="project" value="InterPro"/>
</dbReference>
<dbReference type="NCBIfam" id="TIGR01128">
    <property type="entry name" value="holA"/>
    <property type="match status" value="1"/>
</dbReference>
<protein>
    <recommendedName>
        <fullName evidence="2">DNA polymerase III subunit delta</fullName>
        <ecNumber evidence="1">2.7.7.7</ecNumber>
    </recommendedName>
</protein>
<comment type="caution">
    <text evidence="11">The sequence shown here is derived from an EMBL/GenBank/DDBJ whole genome shotgun (WGS) entry which is preliminary data.</text>
</comment>
<keyword evidence="6" id="KW-0239">DNA-directed DNA polymerase</keyword>
<dbReference type="AlphaFoldDB" id="A0A1G2KJ79"/>
<organism evidence="11 12">
    <name type="scientific">Candidatus Sungbacteria bacterium RIFCSPHIGHO2_02_FULL_47_11</name>
    <dbReference type="NCBI Taxonomy" id="1802270"/>
    <lineage>
        <taxon>Bacteria</taxon>
        <taxon>Candidatus Sungiibacteriota</taxon>
    </lineage>
</organism>
<evidence type="ECO:0000256" key="4">
    <source>
        <dbReference type="ARBA" id="ARBA00022695"/>
    </source>
</evidence>
<sequence length="298" mass="34287">MLLVLHGPDTYRSRKKLNEIIDEYRKKTGSGFDLHRFDVEEQDPAELKRFVETPSLFAQKKLVVVEHALAHPSAFETIEPLLESVSGSRDIVVVLWDRELDEKAEKRPKRAEKLASKVQEFKLLSRDAVRNWIQDEAKKRGIRLYPVHTASLELFGNDLWALSNELDKLAVGSASNVKGQLSNVTVFNVGDTFFTSWREGLWILMHLLRQGHDEHNLFAYLANHARTLLTVKVFLEQRQPVPAEFGIHHFVVKKTTALVRPLSIDHLSMVLRRFFEEDHRIKTGVSKPKESLLRILLG</sequence>
<dbReference type="STRING" id="1802270.A3C07_03885"/>
<dbReference type="InterPro" id="IPR005790">
    <property type="entry name" value="DNA_polIII_delta"/>
</dbReference>
<dbReference type="InterPro" id="IPR010372">
    <property type="entry name" value="DNA_pol3_delta_N"/>
</dbReference>
<evidence type="ECO:0000313" key="12">
    <source>
        <dbReference type="Proteomes" id="UP000179023"/>
    </source>
</evidence>
<comment type="similarity">
    <text evidence="7">Belongs to the DNA polymerase HolA subunit family.</text>
</comment>
<accession>A0A1G2KJ79</accession>
<keyword evidence="3" id="KW-0808">Transferase</keyword>
<evidence type="ECO:0000313" key="11">
    <source>
        <dbReference type="EMBL" id="OGZ98571.1"/>
    </source>
</evidence>
<dbReference type="Gene3D" id="1.20.272.10">
    <property type="match status" value="1"/>
</dbReference>
<comment type="catalytic activity">
    <reaction evidence="8">
        <text>DNA(n) + a 2'-deoxyribonucleoside 5'-triphosphate = DNA(n+1) + diphosphate</text>
        <dbReference type="Rhea" id="RHEA:22508"/>
        <dbReference type="Rhea" id="RHEA-COMP:17339"/>
        <dbReference type="Rhea" id="RHEA-COMP:17340"/>
        <dbReference type="ChEBI" id="CHEBI:33019"/>
        <dbReference type="ChEBI" id="CHEBI:61560"/>
        <dbReference type="ChEBI" id="CHEBI:173112"/>
        <dbReference type="EC" id="2.7.7.7"/>
    </reaction>
</comment>
<evidence type="ECO:0000256" key="2">
    <source>
        <dbReference type="ARBA" id="ARBA00017703"/>
    </source>
</evidence>
<dbReference type="SUPFAM" id="SSF48019">
    <property type="entry name" value="post-AAA+ oligomerization domain-like"/>
    <property type="match status" value="1"/>
</dbReference>
<dbReference type="InterPro" id="IPR008921">
    <property type="entry name" value="DNA_pol3_clamp-load_cplx_C"/>
</dbReference>
<dbReference type="Pfam" id="PF21694">
    <property type="entry name" value="DNA_pol3_delta_C"/>
    <property type="match status" value="1"/>
</dbReference>
<evidence type="ECO:0000256" key="3">
    <source>
        <dbReference type="ARBA" id="ARBA00022679"/>
    </source>
</evidence>
<dbReference type="EMBL" id="MHQI01000062">
    <property type="protein sequence ID" value="OGZ98571.1"/>
    <property type="molecule type" value="Genomic_DNA"/>
</dbReference>
<dbReference type="Proteomes" id="UP000179023">
    <property type="component" value="Unassembled WGS sequence"/>
</dbReference>
<dbReference type="SUPFAM" id="SSF52540">
    <property type="entry name" value="P-loop containing nucleoside triphosphate hydrolases"/>
    <property type="match status" value="1"/>
</dbReference>
<evidence type="ECO:0000259" key="9">
    <source>
        <dbReference type="Pfam" id="PF06144"/>
    </source>
</evidence>
<name>A0A1G2KJ79_9BACT</name>
<dbReference type="Gene3D" id="1.10.8.60">
    <property type="match status" value="1"/>
</dbReference>
<reference evidence="11 12" key="1">
    <citation type="journal article" date="2016" name="Nat. Commun.">
        <title>Thousands of microbial genomes shed light on interconnected biogeochemical processes in an aquifer system.</title>
        <authorList>
            <person name="Anantharaman K."/>
            <person name="Brown C.T."/>
            <person name="Hug L.A."/>
            <person name="Sharon I."/>
            <person name="Castelle C.J."/>
            <person name="Probst A.J."/>
            <person name="Thomas B.C."/>
            <person name="Singh A."/>
            <person name="Wilkins M.J."/>
            <person name="Karaoz U."/>
            <person name="Brodie E.L."/>
            <person name="Williams K.H."/>
            <person name="Hubbard S.S."/>
            <person name="Banfield J.F."/>
        </authorList>
    </citation>
    <scope>NUCLEOTIDE SEQUENCE [LARGE SCALE GENOMIC DNA]</scope>
</reference>
<evidence type="ECO:0000256" key="7">
    <source>
        <dbReference type="ARBA" id="ARBA00034754"/>
    </source>
</evidence>
<evidence type="ECO:0000256" key="5">
    <source>
        <dbReference type="ARBA" id="ARBA00022705"/>
    </source>
</evidence>
<evidence type="ECO:0000256" key="6">
    <source>
        <dbReference type="ARBA" id="ARBA00022932"/>
    </source>
</evidence>
<dbReference type="PANTHER" id="PTHR34388">
    <property type="entry name" value="DNA POLYMERASE III SUBUNIT DELTA"/>
    <property type="match status" value="1"/>
</dbReference>
<keyword evidence="5" id="KW-0235">DNA replication</keyword>
<proteinExistence type="inferred from homology"/>
<dbReference type="Gene3D" id="3.40.50.300">
    <property type="entry name" value="P-loop containing nucleotide triphosphate hydrolases"/>
    <property type="match status" value="1"/>
</dbReference>
<dbReference type="InterPro" id="IPR048466">
    <property type="entry name" value="DNA_pol3_delta-like_C"/>
</dbReference>
<evidence type="ECO:0000256" key="1">
    <source>
        <dbReference type="ARBA" id="ARBA00012417"/>
    </source>
</evidence>